<dbReference type="Pfam" id="PF13556">
    <property type="entry name" value="HTH_30"/>
    <property type="match status" value="1"/>
</dbReference>
<dbReference type="InterPro" id="IPR041522">
    <property type="entry name" value="CdaR_GGDEF"/>
</dbReference>
<accession>A0A4R8A8H4</accession>
<evidence type="ECO:0000313" key="4">
    <source>
        <dbReference type="EMBL" id="TDW24630.1"/>
    </source>
</evidence>
<evidence type="ECO:0000313" key="5">
    <source>
        <dbReference type="Proteomes" id="UP000295447"/>
    </source>
</evidence>
<evidence type="ECO:0000259" key="3">
    <source>
        <dbReference type="Pfam" id="PF17853"/>
    </source>
</evidence>
<comment type="similarity">
    <text evidence="1">Belongs to the CdaR family.</text>
</comment>
<keyword evidence="5" id="KW-1185">Reference proteome</keyword>
<name>A0A4R8A8H4_9ACTN</name>
<dbReference type="InterPro" id="IPR051448">
    <property type="entry name" value="CdaR-like_regulators"/>
</dbReference>
<dbReference type="PANTHER" id="PTHR33744">
    <property type="entry name" value="CARBOHYDRATE DIACID REGULATOR"/>
    <property type="match status" value="1"/>
</dbReference>
<dbReference type="AlphaFoldDB" id="A0A4R8A8H4"/>
<sequence length="579" mass="61384">MFGQLDELRRTQLGLSDDPRLPPTCGGSGLRTMCDPLLLVRAWKGAAMVDGLLTTALAPAIASPVSPISTDARPRPIRSVVIADGPDLDCPADSIVLAIGVQGDAIAALVREAARLGAAAVIVGRSLTPADDPLPGGSGIPILRLAEGVSWQRAATAITGMLHGPGRPLTGVPALDEVPDGDLYALAEVICELIDAPVTIEDRNTHVLAFSARQEEADVVRIDSILQRSRPYDYVETSMDAVLSSGHPVFLPAGRTADGSEVLPRTAVAVRAGTELFGTIWAVVREPLTPDREALLAAAARAAEHHLRQTGDQEDTTQLEDRVSALLDGRADAREAAALLGIAMPAQVVCVETSGEVPSPAGDLAGYLTRLAWRNRICAALSMHLQGAGIPAVAASVAHRVYAIGSLARHQQADVLAACNQFNELAGTRTPVYAGLGRVAASVEDLPRSREDAELAARTLRHLHGPRRVAPAEDLLVDSVFLELSAQVEAGERGPSGAYERLLAYDALRGAHLVETLSAWLDAFGDVTRAAAAVNVHPNTFRYRLMRVEEIGRTDLADPEDRFALGFQHRLFRGRADQG</sequence>
<organism evidence="4 5">
    <name type="scientific">Kribbella kalugense</name>
    <dbReference type="NCBI Taxonomy" id="2512221"/>
    <lineage>
        <taxon>Bacteria</taxon>
        <taxon>Bacillati</taxon>
        <taxon>Actinomycetota</taxon>
        <taxon>Actinomycetes</taxon>
        <taxon>Propionibacteriales</taxon>
        <taxon>Kribbellaceae</taxon>
        <taxon>Kribbella</taxon>
    </lineage>
</organism>
<dbReference type="InterPro" id="IPR042070">
    <property type="entry name" value="PucR_C-HTH_sf"/>
</dbReference>
<proteinExistence type="inferred from homology"/>
<dbReference type="EMBL" id="SODF01000001">
    <property type="protein sequence ID" value="TDW24630.1"/>
    <property type="molecule type" value="Genomic_DNA"/>
</dbReference>
<evidence type="ECO:0000256" key="1">
    <source>
        <dbReference type="ARBA" id="ARBA00006754"/>
    </source>
</evidence>
<dbReference type="Pfam" id="PF17853">
    <property type="entry name" value="GGDEF_2"/>
    <property type="match status" value="1"/>
</dbReference>
<evidence type="ECO:0000259" key="2">
    <source>
        <dbReference type="Pfam" id="PF13556"/>
    </source>
</evidence>
<reference evidence="4 5" key="1">
    <citation type="submission" date="2019-03" db="EMBL/GenBank/DDBJ databases">
        <title>Genomic Encyclopedia of Type Strains, Phase III (KMG-III): the genomes of soil and plant-associated and newly described type strains.</title>
        <authorList>
            <person name="Whitman W."/>
        </authorList>
    </citation>
    <scope>NUCLEOTIDE SEQUENCE [LARGE SCALE GENOMIC DNA]</scope>
    <source>
        <strain evidence="4 5">VKM Ac-2570</strain>
    </source>
</reference>
<dbReference type="PANTHER" id="PTHR33744:SF17">
    <property type="entry name" value="CONSERVED PROTEIN"/>
    <property type="match status" value="1"/>
</dbReference>
<protein>
    <submittedName>
        <fullName evidence="4">PucR-like helix-turn-helix protein</fullName>
    </submittedName>
</protein>
<dbReference type="Gene3D" id="1.10.10.2840">
    <property type="entry name" value="PucR C-terminal helix-turn-helix domain"/>
    <property type="match status" value="1"/>
</dbReference>
<gene>
    <name evidence="4" type="ORF">EV650_3510</name>
</gene>
<dbReference type="Proteomes" id="UP000295447">
    <property type="component" value="Unassembled WGS sequence"/>
</dbReference>
<feature type="domain" description="CdaR GGDEF-like" evidence="3">
    <location>
        <begin position="331"/>
        <end position="458"/>
    </location>
</feature>
<feature type="domain" description="PucR C-terminal helix-turn-helix" evidence="2">
    <location>
        <begin position="513"/>
        <end position="567"/>
    </location>
</feature>
<dbReference type="InterPro" id="IPR025736">
    <property type="entry name" value="PucR_C-HTH_dom"/>
</dbReference>
<comment type="caution">
    <text evidence="4">The sequence shown here is derived from an EMBL/GenBank/DDBJ whole genome shotgun (WGS) entry which is preliminary data.</text>
</comment>